<feature type="binding site" evidence="1">
    <location>
        <position position="154"/>
    </location>
    <ligand>
        <name>Zn(2+)</name>
        <dbReference type="ChEBI" id="CHEBI:29105"/>
    </ligand>
</feature>
<dbReference type="AlphaFoldDB" id="A0A8K9XZQ8"/>
<feature type="binding site" evidence="1">
    <location>
        <position position="236"/>
    </location>
    <ligand>
        <name>Zn(2+)</name>
        <dbReference type="ChEBI" id="CHEBI:29105"/>
    </ligand>
</feature>
<dbReference type="GeneTree" id="ENSGT01120000271863"/>
<dbReference type="Proteomes" id="UP000694395">
    <property type="component" value="Chromosome 12"/>
</dbReference>
<keyword evidence="1" id="KW-0479">Metal-binding</keyword>
<reference evidence="3" key="1">
    <citation type="submission" date="2020-07" db="EMBL/GenBank/DDBJ databases">
        <title>A long reads based de novo assembly of the rainbow trout Arlee double haploid line genome.</title>
        <authorList>
            <person name="Gao G."/>
            <person name="Palti Y."/>
        </authorList>
    </citation>
    <scope>NUCLEOTIDE SEQUENCE [LARGE SCALE GENOMIC DNA]</scope>
</reference>
<dbReference type="SUPFAM" id="SSF101152">
    <property type="entry name" value="Mob1/phocein"/>
    <property type="match status" value="1"/>
</dbReference>
<dbReference type="PANTHER" id="PTHR22599">
    <property type="entry name" value="MPS ONE BINDER KINASE ACTIVATOR-LIKE MOB"/>
    <property type="match status" value="1"/>
</dbReference>
<gene>
    <name evidence="3" type="primary">MOB3B</name>
</gene>
<feature type="compositionally biased region" description="Pro residues" evidence="2">
    <location>
        <begin position="27"/>
        <end position="41"/>
    </location>
</feature>
<feature type="binding site" evidence="1">
    <location>
        <position position="241"/>
    </location>
    <ligand>
        <name>Zn(2+)</name>
        <dbReference type="ChEBI" id="CHEBI:29105"/>
    </ligand>
</feature>
<dbReference type="InterPro" id="IPR036703">
    <property type="entry name" value="MOB_kinase_act_sf"/>
</dbReference>
<reference evidence="3" key="2">
    <citation type="submission" date="2025-08" db="UniProtKB">
        <authorList>
            <consortium name="Ensembl"/>
        </authorList>
    </citation>
    <scope>IDENTIFICATION</scope>
</reference>
<dbReference type="SMART" id="SM01388">
    <property type="entry name" value="Mob1_phocein"/>
    <property type="match status" value="1"/>
</dbReference>
<feature type="region of interest" description="Disordered" evidence="2">
    <location>
        <begin position="22"/>
        <end position="41"/>
    </location>
</feature>
<organism evidence="3 4">
    <name type="scientific">Oncorhynchus mykiss</name>
    <name type="common">Rainbow trout</name>
    <name type="synonym">Salmo gairdneri</name>
    <dbReference type="NCBI Taxonomy" id="8022"/>
    <lineage>
        <taxon>Eukaryota</taxon>
        <taxon>Metazoa</taxon>
        <taxon>Chordata</taxon>
        <taxon>Craniata</taxon>
        <taxon>Vertebrata</taxon>
        <taxon>Euteleostomi</taxon>
        <taxon>Actinopterygii</taxon>
        <taxon>Neopterygii</taxon>
        <taxon>Teleostei</taxon>
        <taxon>Protacanthopterygii</taxon>
        <taxon>Salmoniformes</taxon>
        <taxon>Salmonidae</taxon>
        <taxon>Salmoninae</taxon>
        <taxon>Oncorhynchus</taxon>
    </lineage>
</organism>
<accession>A0A8K9XZQ8</accession>
<dbReference type="Ensembl" id="ENSOMYT00000148938.1">
    <property type="protein sequence ID" value="ENSOMYP00000141044.1"/>
    <property type="gene ID" value="ENSOMYG00000007219.2"/>
</dbReference>
<dbReference type="InterPro" id="IPR005301">
    <property type="entry name" value="MOB_kinase_act_fam"/>
</dbReference>
<evidence type="ECO:0000256" key="2">
    <source>
        <dbReference type="SAM" id="MobiDB-lite"/>
    </source>
</evidence>
<evidence type="ECO:0000313" key="3">
    <source>
        <dbReference type="Ensembl" id="ENSOMYP00000141044.1"/>
    </source>
</evidence>
<proteinExistence type="predicted"/>
<feature type="binding site" evidence="1">
    <location>
        <position position="159"/>
    </location>
    <ligand>
        <name>Zn(2+)</name>
        <dbReference type="ChEBI" id="CHEBI:29105"/>
    </ligand>
</feature>
<reference evidence="3" key="3">
    <citation type="submission" date="2025-09" db="UniProtKB">
        <authorList>
            <consortium name="Ensembl"/>
        </authorList>
    </citation>
    <scope>IDENTIFICATION</scope>
</reference>
<keyword evidence="4" id="KW-1185">Reference proteome</keyword>
<dbReference type="Gene3D" id="1.20.140.30">
    <property type="entry name" value="MOB kinase activator"/>
    <property type="match status" value="1"/>
</dbReference>
<keyword evidence="1" id="KW-0862">Zinc</keyword>
<evidence type="ECO:0000313" key="4">
    <source>
        <dbReference type="Proteomes" id="UP000694395"/>
    </source>
</evidence>
<protein>
    <submittedName>
        <fullName evidence="3">MOB kinase activator 3B</fullName>
    </submittedName>
</protein>
<name>A0A8K9XZQ8_ONCMY</name>
<dbReference type="FunFam" id="1.20.140.30:FF:000001">
    <property type="entry name" value="MOB kinase activator 1A"/>
    <property type="match status" value="1"/>
</dbReference>
<dbReference type="Pfam" id="PF03637">
    <property type="entry name" value="Mob1_phocein"/>
    <property type="match status" value="1"/>
</dbReference>
<sequence length="294" mass="33473">MFRKRCPDAALQTVNVALLYPSSSSQPAPPPPPVLPAPPELFPSSPLPRSSSLNLLSPLAPVFVPLAPVPGNMSIALKQVFNKDKTFRPKRKFEPGTQRFELHKKAQVSLSSGVDLRAAVALPHGEDLNDWVAMHVVDFFNRINLIYGTVCEFCTEKSCPVMSGGPRYEYRWQDDHKYKKPTALPAPKYMNLLMDWIEVQINNEDIFPTSMGIPFPKNFTQICKKIICRLFRVFVHVYIHHFDRMILMGAEAHVNTCYKHFYYFSTELNLIDRKELEPLVSIERSVPNGSLFPI</sequence>
<evidence type="ECO:0000256" key="1">
    <source>
        <dbReference type="PIRSR" id="PIRSR605301-1"/>
    </source>
</evidence>